<organism evidence="1 2">
    <name type="scientific">Amycolatopsis samaneae</name>
    <dbReference type="NCBI Taxonomy" id="664691"/>
    <lineage>
        <taxon>Bacteria</taxon>
        <taxon>Bacillati</taxon>
        <taxon>Actinomycetota</taxon>
        <taxon>Actinomycetes</taxon>
        <taxon>Pseudonocardiales</taxon>
        <taxon>Pseudonocardiaceae</taxon>
        <taxon>Amycolatopsis</taxon>
    </lineage>
</organism>
<reference evidence="2" key="1">
    <citation type="journal article" date="2019" name="Int. J. Syst. Evol. Microbiol.">
        <title>The Global Catalogue of Microorganisms (GCM) 10K type strain sequencing project: providing services to taxonomists for standard genome sequencing and annotation.</title>
        <authorList>
            <consortium name="The Broad Institute Genomics Platform"/>
            <consortium name="The Broad Institute Genome Sequencing Center for Infectious Disease"/>
            <person name="Wu L."/>
            <person name="Ma J."/>
        </authorList>
    </citation>
    <scope>NUCLEOTIDE SEQUENCE [LARGE SCALE GENOMIC DNA]</scope>
    <source>
        <strain evidence="2">CGMCC 4.7643</strain>
    </source>
</reference>
<proteinExistence type="predicted"/>
<dbReference type="Proteomes" id="UP001597419">
    <property type="component" value="Unassembled WGS sequence"/>
</dbReference>
<comment type="caution">
    <text evidence="1">The sequence shown here is derived from an EMBL/GenBank/DDBJ whole genome shotgun (WGS) entry which is preliminary data.</text>
</comment>
<accession>A0ABW5G9J2</accession>
<protein>
    <submittedName>
        <fullName evidence="1">Uncharacterized protein</fullName>
    </submittedName>
</protein>
<sequence>MSGTVGEPYLSATAKDVVGAVRLGRWAVYLHEWADREGIDPPRWREIVHAACEEDGISCEFVVLGKDKDLTVVYNADSPPSFDAVRSSVDAMLEKRWKNTRIPTELEYRTRSPGP</sequence>
<evidence type="ECO:0000313" key="2">
    <source>
        <dbReference type="Proteomes" id="UP001597419"/>
    </source>
</evidence>
<evidence type="ECO:0000313" key="1">
    <source>
        <dbReference type="EMBL" id="MFD2457841.1"/>
    </source>
</evidence>
<gene>
    <name evidence="1" type="ORF">ACFSYJ_04490</name>
</gene>
<keyword evidence="2" id="KW-1185">Reference proteome</keyword>
<name>A0ABW5G9J2_9PSEU</name>
<dbReference type="RefSeq" id="WP_345389567.1">
    <property type="nucleotide sequence ID" value="NZ_BAABHG010000003.1"/>
</dbReference>
<dbReference type="EMBL" id="JBHUKU010000002">
    <property type="protein sequence ID" value="MFD2457841.1"/>
    <property type="molecule type" value="Genomic_DNA"/>
</dbReference>